<sequence length="283" mass="31730">MASIVWTLVPKQMDDYKRQVVKFFNQRTAYDQEGPRHPHEADLLLKSVALQENHRVLDVATGTGLIAIPAAHKVGPGGHVVGVDLSAGMLEQARRKVEATRIQNIEFIEADASSIHFNDNSFDVIFCCSAITYLPDLPATLQKWYRFLKPGGLVAFTCPAETAYLAPIQVKVCAELFNIPLPHINAPLGTAEKCHNLPLQTGFSDIQVQIEASGQYLSLSDRRLWWNGDGFYPRGNPISQLSEHQLEQLQTEFRVEVEQLAVKEGVWQDMTTFFVRARKNTTV</sequence>
<feature type="domain" description="Methyltransferase" evidence="1">
    <location>
        <begin position="56"/>
        <end position="152"/>
    </location>
</feature>
<dbReference type="PROSITE" id="PS51608">
    <property type="entry name" value="SAM_MT_UBIE"/>
    <property type="match status" value="1"/>
</dbReference>
<dbReference type="Gene3D" id="3.40.50.150">
    <property type="entry name" value="Vaccinia Virus protein VP39"/>
    <property type="match status" value="1"/>
</dbReference>
<proteinExistence type="predicted"/>
<evidence type="ECO:0000313" key="2">
    <source>
        <dbReference type="EMBL" id="CAA9583587.1"/>
    </source>
</evidence>
<dbReference type="InterPro" id="IPR004033">
    <property type="entry name" value="UbiE/COQ5_MeTrFase"/>
</dbReference>
<reference evidence="2" key="1">
    <citation type="submission" date="2020-02" db="EMBL/GenBank/DDBJ databases">
        <authorList>
            <person name="Meier V. D."/>
        </authorList>
    </citation>
    <scope>NUCLEOTIDE SEQUENCE</scope>
    <source>
        <strain evidence="2">AVDCRST_MAG81</strain>
    </source>
</reference>
<dbReference type="CDD" id="cd02440">
    <property type="entry name" value="AdoMet_MTases"/>
    <property type="match status" value="1"/>
</dbReference>
<dbReference type="Pfam" id="PF13649">
    <property type="entry name" value="Methyltransf_25"/>
    <property type="match status" value="1"/>
</dbReference>
<dbReference type="SUPFAM" id="SSF53335">
    <property type="entry name" value="S-adenosyl-L-methionine-dependent methyltransferases"/>
    <property type="match status" value="1"/>
</dbReference>
<dbReference type="PANTHER" id="PTHR43591">
    <property type="entry name" value="METHYLTRANSFERASE"/>
    <property type="match status" value="1"/>
</dbReference>
<dbReference type="AlphaFoldDB" id="A0A6J4VMH7"/>
<dbReference type="GO" id="GO:0008168">
    <property type="term" value="F:methyltransferase activity"/>
    <property type="evidence" value="ECO:0007669"/>
    <property type="project" value="InterPro"/>
</dbReference>
<dbReference type="InterPro" id="IPR029063">
    <property type="entry name" value="SAM-dependent_MTases_sf"/>
</dbReference>
<evidence type="ECO:0000259" key="1">
    <source>
        <dbReference type="Pfam" id="PF13649"/>
    </source>
</evidence>
<dbReference type="InterPro" id="IPR041698">
    <property type="entry name" value="Methyltransf_25"/>
</dbReference>
<protein>
    <recommendedName>
        <fullName evidence="1">Methyltransferase domain-containing protein</fullName>
    </recommendedName>
</protein>
<dbReference type="EMBL" id="CADCWO010000184">
    <property type="protein sequence ID" value="CAA9583587.1"/>
    <property type="molecule type" value="Genomic_DNA"/>
</dbReference>
<name>A0A6J4VMH7_9CYAN</name>
<accession>A0A6J4VMH7</accession>
<gene>
    <name evidence="2" type="ORF">AVDCRST_MAG81-3399</name>
</gene>
<organism evidence="2">
    <name type="scientific">uncultured Synechococcales cyanobacterium</name>
    <dbReference type="NCBI Taxonomy" id="1936017"/>
    <lineage>
        <taxon>Bacteria</taxon>
        <taxon>Bacillati</taxon>
        <taxon>Cyanobacteriota</taxon>
        <taxon>Cyanophyceae</taxon>
        <taxon>Synechococcales</taxon>
        <taxon>environmental samples</taxon>
    </lineage>
</organism>